<dbReference type="Pfam" id="PF00059">
    <property type="entry name" value="Lectin_C"/>
    <property type="match status" value="1"/>
</dbReference>
<dbReference type="InterPro" id="IPR016186">
    <property type="entry name" value="C-type_lectin-like/link_sf"/>
</dbReference>
<feature type="signal peptide" evidence="3">
    <location>
        <begin position="1"/>
        <end position="32"/>
    </location>
</feature>
<feature type="non-terminal residue" evidence="6">
    <location>
        <position position="407"/>
    </location>
</feature>
<dbReference type="SMART" id="SM00034">
    <property type="entry name" value="CLECT"/>
    <property type="match status" value="2"/>
</dbReference>
<sequence length="407" mass="44743">RNTLGLSIISSHLIFDMWRVLLFALIIEIVNCSCPNANFELVRDGQCRGYYTTISSYDSHLANDAVTKCKELHGQPVMVHNTEMQSYWTPIAHSVPSVYQFVIGLLCNSSSKNWQWSDGSALDYKPPGYNGALDSNCNTGCSWFLSDNDHWGYGCSSDGPYNYEIYCTTQLQQPVPSSNDCENFEDDNDDGVCYQIITNAQNWQDAQNACRNIGANLASIHNVKENSFLRRLAVSNGAVNGVFIGATTSGKGNKFGWIDGSDWDYDNFYPGFPVDGQGDCLAMDTFSSSGEWMNMPCSSKLPVACVKAAPTCASGPWKEGQVIYSPGYPYDASIQCDYFLTVAAGKKVQVEVLLLEANTCCDRLVLEDAVLGGNIVANLTGEITDRTYTTKSSNFMRVSWQPNGGVN</sequence>
<organism evidence="6 7">
    <name type="scientific">Pristionchus entomophagus</name>
    <dbReference type="NCBI Taxonomy" id="358040"/>
    <lineage>
        <taxon>Eukaryota</taxon>
        <taxon>Metazoa</taxon>
        <taxon>Ecdysozoa</taxon>
        <taxon>Nematoda</taxon>
        <taxon>Chromadorea</taxon>
        <taxon>Rhabditida</taxon>
        <taxon>Rhabditina</taxon>
        <taxon>Diplogasteromorpha</taxon>
        <taxon>Diplogasteroidea</taxon>
        <taxon>Neodiplogasteridae</taxon>
        <taxon>Pristionchus</taxon>
    </lineage>
</organism>
<dbReference type="CDD" id="cd00037">
    <property type="entry name" value="CLECT"/>
    <property type="match status" value="2"/>
</dbReference>
<gene>
    <name evidence="6" type="ORF">PENTCL1PPCAC_9072</name>
</gene>
<evidence type="ECO:0008006" key="8">
    <source>
        <dbReference type="Google" id="ProtNLM"/>
    </source>
</evidence>
<feature type="non-terminal residue" evidence="6">
    <location>
        <position position="1"/>
    </location>
</feature>
<dbReference type="InterPro" id="IPR016187">
    <property type="entry name" value="CTDL_fold"/>
</dbReference>
<evidence type="ECO:0000256" key="2">
    <source>
        <dbReference type="PROSITE-ProRule" id="PRU00059"/>
    </source>
</evidence>
<dbReference type="Gene3D" id="3.10.100.10">
    <property type="entry name" value="Mannose-Binding Protein A, subunit A"/>
    <property type="match status" value="2"/>
</dbReference>
<dbReference type="EMBL" id="BTSX01000002">
    <property type="protein sequence ID" value="GMS86897.1"/>
    <property type="molecule type" value="Genomic_DNA"/>
</dbReference>
<feature type="chain" id="PRO_5043383336" description="C-type lectin" evidence="3">
    <location>
        <begin position="33"/>
        <end position="407"/>
    </location>
</feature>
<comment type="caution">
    <text evidence="6">The sequence shown here is derived from an EMBL/GenBank/DDBJ whole genome shotgun (WGS) entry which is preliminary data.</text>
</comment>
<keyword evidence="3" id="KW-0732">Signal</keyword>
<proteinExistence type="predicted"/>
<dbReference type="InterPro" id="IPR035914">
    <property type="entry name" value="Sperma_CUB_dom_sf"/>
</dbReference>
<dbReference type="InterPro" id="IPR000859">
    <property type="entry name" value="CUB_dom"/>
</dbReference>
<reference evidence="6" key="1">
    <citation type="submission" date="2023-10" db="EMBL/GenBank/DDBJ databases">
        <title>Genome assembly of Pristionchus species.</title>
        <authorList>
            <person name="Yoshida K."/>
            <person name="Sommer R.J."/>
        </authorList>
    </citation>
    <scope>NUCLEOTIDE SEQUENCE</scope>
    <source>
        <strain evidence="6">RS0144</strain>
    </source>
</reference>
<evidence type="ECO:0000259" key="4">
    <source>
        <dbReference type="PROSITE" id="PS01180"/>
    </source>
</evidence>
<comment type="caution">
    <text evidence="2">Lacks conserved residue(s) required for the propagation of feature annotation.</text>
</comment>
<keyword evidence="7" id="KW-1185">Reference proteome</keyword>
<dbReference type="PROSITE" id="PS01180">
    <property type="entry name" value="CUB"/>
    <property type="match status" value="1"/>
</dbReference>
<dbReference type="PROSITE" id="PS00615">
    <property type="entry name" value="C_TYPE_LECTIN_1"/>
    <property type="match status" value="1"/>
</dbReference>
<dbReference type="PANTHER" id="PTHR22991:SF40">
    <property type="entry name" value="PROTEIN CBG13490"/>
    <property type="match status" value="1"/>
</dbReference>
<dbReference type="InterPro" id="IPR001304">
    <property type="entry name" value="C-type_lectin-like"/>
</dbReference>
<dbReference type="PROSITE" id="PS50041">
    <property type="entry name" value="C_TYPE_LECTIN_2"/>
    <property type="match status" value="1"/>
</dbReference>
<dbReference type="SUPFAM" id="SSF56436">
    <property type="entry name" value="C-type lectin-like"/>
    <property type="match status" value="2"/>
</dbReference>
<evidence type="ECO:0000313" key="7">
    <source>
        <dbReference type="Proteomes" id="UP001432027"/>
    </source>
</evidence>
<protein>
    <recommendedName>
        <fullName evidence="8">C-type lectin</fullName>
    </recommendedName>
</protein>
<dbReference type="InterPro" id="IPR050976">
    <property type="entry name" value="Snaclec"/>
</dbReference>
<feature type="domain" description="C-type lectin" evidence="5">
    <location>
        <begin position="189"/>
        <end position="306"/>
    </location>
</feature>
<evidence type="ECO:0000256" key="1">
    <source>
        <dbReference type="ARBA" id="ARBA00023157"/>
    </source>
</evidence>
<evidence type="ECO:0000256" key="3">
    <source>
        <dbReference type="SAM" id="SignalP"/>
    </source>
</evidence>
<dbReference type="PANTHER" id="PTHR22991">
    <property type="entry name" value="PROTEIN CBG13490"/>
    <property type="match status" value="1"/>
</dbReference>
<dbReference type="AlphaFoldDB" id="A0AAV5SX07"/>
<dbReference type="InterPro" id="IPR018378">
    <property type="entry name" value="C-type_lectin_CS"/>
</dbReference>
<feature type="domain" description="CUB" evidence="4">
    <location>
        <begin position="312"/>
        <end position="407"/>
    </location>
</feature>
<dbReference type="SUPFAM" id="SSF49854">
    <property type="entry name" value="Spermadhesin, CUB domain"/>
    <property type="match status" value="1"/>
</dbReference>
<evidence type="ECO:0000259" key="5">
    <source>
        <dbReference type="PROSITE" id="PS50041"/>
    </source>
</evidence>
<dbReference type="Proteomes" id="UP001432027">
    <property type="component" value="Unassembled WGS sequence"/>
</dbReference>
<accession>A0AAV5SX07</accession>
<name>A0AAV5SX07_9BILA</name>
<evidence type="ECO:0000313" key="6">
    <source>
        <dbReference type="EMBL" id="GMS86897.1"/>
    </source>
</evidence>
<keyword evidence="1" id="KW-1015">Disulfide bond</keyword>